<protein>
    <recommendedName>
        <fullName evidence="3">FZ domain-containing protein</fullName>
    </recommendedName>
</protein>
<dbReference type="EMBL" id="ANJA01002337">
    <property type="protein sequence ID" value="ETO70430.1"/>
    <property type="molecule type" value="Genomic_DNA"/>
</dbReference>
<sequence>MQPTCWLPLPASIKASAPSNPCSDAAITHPSVPTTADDDVERALQYGCRRRHCRLGQHAALLTIFIVVALSSRCVSAAAVGTFQPQHCVKCAGLKYCTIMNGQYMFDPIAGYSRESTTQLEKQGVCEDLDAKTLALSPFGTQLQFKDTLACHKLVWNFHCLSWVATTFQRNVNGTRVSCATTSGSTTVPLPPCRSLCVEVADKCVYSHFYRMYLDEVCGNIACLTETQEAKNTGSTDTNVAETTCVSGSWVYSENKTFSRCSTRAYEPPVAVATRDTICKAVIAVCVLSVLWLM</sequence>
<accession>A0A080ZUW9</accession>
<gene>
    <name evidence="1" type="ORF">F444_13095</name>
</gene>
<evidence type="ECO:0000313" key="2">
    <source>
        <dbReference type="Proteomes" id="UP000028582"/>
    </source>
</evidence>
<reference evidence="1 2" key="1">
    <citation type="submission" date="2013-11" db="EMBL/GenBank/DDBJ databases">
        <title>The Genome Sequence of Phytophthora parasitica P1976.</title>
        <authorList>
            <consortium name="The Broad Institute Genomics Platform"/>
            <person name="Russ C."/>
            <person name="Tyler B."/>
            <person name="Panabieres F."/>
            <person name="Shan W."/>
            <person name="Tripathy S."/>
            <person name="Grunwald N."/>
            <person name="Machado M."/>
            <person name="Johnson C.S."/>
            <person name="Walker B."/>
            <person name="Young S."/>
            <person name="Zeng Q."/>
            <person name="Gargeya S."/>
            <person name="Fitzgerald M."/>
            <person name="Haas B."/>
            <person name="Abouelleil A."/>
            <person name="Allen A.W."/>
            <person name="Alvarado L."/>
            <person name="Arachchi H.M."/>
            <person name="Berlin A.M."/>
            <person name="Chapman S.B."/>
            <person name="Gainer-Dewar J."/>
            <person name="Goldberg J."/>
            <person name="Griggs A."/>
            <person name="Gujja S."/>
            <person name="Hansen M."/>
            <person name="Howarth C."/>
            <person name="Imamovic A."/>
            <person name="Ireland A."/>
            <person name="Larimer J."/>
            <person name="McCowan C."/>
            <person name="Murphy C."/>
            <person name="Pearson M."/>
            <person name="Poon T.W."/>
            <person name="Priest M."/>
            <person name="Roberts A."/>
            <person name="Saif S."/>
            <person name="Shea T."/>
            <person name="Sisk P."/>
            <person name="Sykes S."/>
            <person name="Wortman J."/>
            <person name="Nusbaum C."/>
            <person name="Birren B."/>
        </authorList>
    </citation>
    <scope>NUCLEOTIDE SEQUENCE [LARGE SCALE GENOMIC DNA]</scope>
    <source>
        <strain evidence="1 2">P1976</strain>
    </source>
</reference>
<dbReference type="Proteomes" id="UP000028582">
    <property type="component" value="Unassembled WGS sequence"/>
</dbReference>
<evidence type="ECO:0008006" key="3">
    <source>
        <dbReference type="Google" id="ProtNLM"/>
    </source>
</evidence>
<name>A0A080ZUW9_PHYNI</name>
<evidence type="ECO:0000313" key="1">
    <source>
        <dbReference type="EMBL" id="ETO70430.1"/>
    </source>
</evidence>
<organism evidence="1 2">
    <name type="scientific">Phytophthora nicotianae P1976</name>
    <dbReference type="NCBI Taxonomy" id="1317066"/>
    <lineage>
        <taxon>Eukaryota</taxon>
        <taxon>Sar</taxon>
        <taxon>Stramenopiles</taxon>
        <taxon>Oomycota</taxon>
        <taxon>Peronosporomycetes</taxon>
        <taxon>Peronosporales</taxon>
        <taxon>Peronosporaceae</taxon>
        <taxon>Phytophthora</taxon>
    </lineage>
</organism>
<comment type="caution">
    <text evidence="1">The sequence shown here is derived from an EMBL/GenBank/DDBJ whole genome shotgun (WGS) entry which is preliminary data.</text>
</comment>
<proteinExistence type="predicted"/>
<dbReference type="AlphaFoldDB" id="A0A080ZUW9"/>
<dbReference type="OrthoDB" id="157493at2759"/>